<evidence type="ECO:0000256" key="1">
    <source>
        <dbReference type="ARBA" id="ARBA00011076"/>
    </source>
</evidence>
<organism evidence="5 6">
    <name type="scientific">Dreissena polymorpha</name>
    <name type="common">Zebra mussel</name>
    <name type="synonym">Mytilus polymorpha</name>
    <dbReference type="NCBI Taxonomy" id="45954"/>
    <lineage>
        <taxon>Eukaryota</taxon>
        <taxon>Metazoa</taxon>
        <taxon>Spiralia</taxon>
        <taxon>Lophotrochozoa</taxon>
        <taxon>Mollusca</taxon>
        <taxon>Bivalvia</taxon>
        <taxon>Autobranchia</taxon>
        <taxon>Heteroconchia</taxon>
        <taxon>Euheterodonta</taxon>
        <taxon>Imparidentia</taxon>
        <taxon>Neoheterodontei</taxon>
        <taxon>Myida</taxon>
        <taxon>Dreissenoidea</taxon>
        <taxon>Dreissenidae</taxon>
        <taxon>Dreissena</taxon>
    </lineage>
</organism>
<evidence type="ECO:0000256" key="4">
    <source>
        <dbReference type="ARBA" id="ARBA00049534"/>
    </source>
</evidence>
<accession>A0A9D4DZV7</accession>
<dbReference type="Pfam" id="PF04960">
    <property type="entry name" value="Glutaminase"/>
    <property type="match status" value="1"/>
</dbReference>
<dbReference type="Gene3D" id="1.25.40.20">
    <property type="entry name" value="Ankyrin repeat-containing domain"/>
    <property type="match status" value="1"/>
</dbReference>
<evidence type="ECO:0000256" key="3">
    <source>
        <dbReference type="ARBA" id="ARBA00022801"/>
    </source>
</evidence>
<keyword evidence="3" id="KW-0378">Hydrolase</keyword>
<dbReference type="EC" id="3.5.1.2" evidence="2"/>
<protein>
    <recommendedName>
        <fullName evidence="2">glutaminase</fullName>
        <ecNumber evidence="2">3.5.1.2</ecNumber>
    </recommendedName>
</protein>
<comment type="similarity">
    <text evidence="1">Belongs to the glutaminase family.</text>
</comment>
<comment type="caution">
    <text evidence="5">The sequence shown here is derived from an EMBL/GenBank/DDBJ whole genome shotgun (WGS) entry which is preliminary data.</text>
</comment>
<dbReference type="Gene3D" id="3.40.710.10">
    <property type="entry name" value="DD-peptidase/beta-lactamase superfamily"/>
    <property type="match status" value="1"/>
</dbReference>
<reference evidence="5" key="1">
    <citation type="journal article" date="2019" name="bioRxiv">
        <title>The Genome of the Zebra Mussel, Dreissena polymorpha: A Resource for Invasive Species Research.</title>
        <authorList>
            <person name="McCartney M.A."/>
            <person name="Auch B."/>
            <person name="Kono T."/>
            <person name="Mallez S."/>
            <person name="Zhang Y."/>
            <person name="Obille A."/>
            <person name="Becker A."/>
            <person name="Abrahante J.E."/>
            <person name="Garbe J."/>
            <person name="Badalamenti J.P."/>
            <person name="Herman A."/>
            <person name="Mangelson H."/>
            <person name="Liachko I."/>
            <person name="Sullivan S."/>
            <person name="Sone E.D."/>
            <person name="Koren S."/>
            <person name="Silverstein K.A.T."/>
            <person name="Beckman K.B."/>
            <person name="Gohl D.M."/>
        </authorList>
    </citation>
    <scope>NUCLEOTIDE SEQUENCE</scope>
    <source>
        <strain evidence="5">Duluth1</strain>
        <tissue evidence="5">Whole animal</tissue>
    </source>
</reference>
<dbReference type="GO" id="GO:0006541">
    <property type="term" value="P:glutamine metabolic process"/>
    <property type="evidence" value="ECO:0007669"/>
    <property type="project" value="InterPro"/>
</dbReference>
<dbReference type="InterPro" id="IPR015868">
    <property type="entry name" value="Glutaminase"/>
</dbReference>
<comment type="catalytic activity">
    <reaction evidence="4">
        <text>L-glutamine + H2O = L-glutamate + NH4(+)</text>
        <dbReference type="Rhea" id="RHEA:15889"/>
        <dbReference type="ChEBI" id="CHEBI:15377"/>
        <dbReference type="ChEBI" id="CHEBI:28938"/>
        <dbReference type="ChEBI" id="CHEBI:29985"/>
        <dbReference type="ChEBI" id="CHEBI:58359"/>
        <dbReference type="EC" id="3.5.1.2"/>
    </reaction>
</comment>
<dbReference type="GO" id="GO:0004359">
    <property type="term" value="F:glutaminase activity"/>
    <property type="evidence" value="ECO:0007669"/>
    <property type="project" value="UniProtKB-EC"/>
</dbReference>
<dbReference type="InterPro" id="IPR012338">
    <property type="entry name" value="Beta-lactam/transpept-like"/>
</dbReference>
<evidence type="ECO:0000313" key="5">
    <source>
        <dbReference type="EMBL" id="KAH3771159.1"/>
    </source>
</evidence>
<reference evidence="5" key="2">
    <citation type="submission" date="2020-11" db="EMBL/GenBank/DDBJ databases">
        <authorList>
            <person name="McCartney M.A."/>
            <person name="Auch B."/>
            <person name="Kono T."/>
            <person name="Mallez S."/>
            <person name="Becker A."/>
            <person name="Gohl D.M."/>
            <person name="Silverstein K.A.T."/>
            <person name="Koren S."/>
            <person name="Bechman K.B."/>
            <person name="Herman A."/>
            <person name="Abrahante J.E."/>
            <person name="Garbe J."/>
        </authorList>
    </citation>
    <scope>NUCLEOTIDE SEQUENCE</scope>
    <source>
        <strain evidence="5">Duluth1</strain>
        <tissue evidence="5">Whole animal</tissue>
    </source>
</reference>
<sequence>MTFLRMKRCFTDKPHNPMINAGAIAVCSLLKQGVNLVDRFDYLSIWPRYMSSSSFGRTICPGRTNRYFIQERLPCRCFRCPGSHSTAYGGIEGTSKHHLKAILFLDSLKSCVDVNAGDDMGETPLHLAAKWGYGE</sequence>
<dbReference type="Proteomes" id="UP000828390">
    <property type="component" value="Unassembled WGS sequence"/>
</dbReference>
<dbReference type="SUPFAM" id="SSF56601">
    <property type="entry name" value="beta-lactamase/transpeptidase-like"/>
    <property type="match status" value="1"/>
</dbReference>
<dbReference type="AlphaFoldDB" id="A0A9D4DZV7"/>
<keyword evidence="6" id="KW-1185">Reference proteome</keyword>
<evidence type="ECO:0000313" key="6">
    <source>
        <dbReference type="Proteomes" id="UP000828390"/>
    </source>
</evidence>
<evidence type="ECO:0000256" key="2">
    <source>
        <dbReference type="ARBA" id="ARBA00012918"/>
    </source>
</evidence>
<gene>
    <name evidence="5" type="ORF">DPMN_172461</name>
</gene>
<dbReference type="InterPro" id="IPR036770">
    <property type="entry name" value="Ankyrin_rpt-contain_sf"/>
</dbReference>
<proteinExistence type="inferred from homology"/>
<name>A0A9D4DZV7_DREPO</name>
<dbReference type="EMBL" id="JAIWYP010000009">
    <property type="protein sequence ID" value="KAH3771159.1"/>
    <property type="molecule type" value="Genomic_DNA"/>
</dbReference>
<dbReference type="SUPFAM" id="SSF48403">
    <property type="entry name" value="Ankyrin repeat"/>
    <property type="match status" value="1"/>
</dbReference>